<name>A0A1F5US42_FRAXR</name>
<dbReference type="PANTHER" id="PTHR12532">
    <property type="entry name" value="TRANSLATIONAL ACTIVATOR OF CYTOCHROME C OXIDASE 1"/>
    <property type="match status" value="1"/>
</dbReference>
<dbReference type="InterPro" id="IPR049083">
    <property type="entry name" value="TACO1_YebC_N"/>
</dbReference>
<evidence type="ECO:0000256" key="5">
    <source>
        <dbReference type="ARBA" id="ARBA00023163"/>
    </source>
</evidence>
<protein>
    <recommendedName>
        <fullName evidence="6">Probable transcriptional regulatory protein A2Z21_05240</fullName>
    </recommendedName>
</protein>
<accession>A0A1F5US42</accession>
<dbReference type="InterPro" id="IPR029072">
    <property type="entry name" value="YebC-like"/>
</dbReference>
<dbReference type="Gene3D" id="3.30.70.980">
    <property type="match status" value="2"/>
</dbReference>
<dbReference type="STRING" id="1817864.A2Z21_05240"/>
<dbReference type="EMBL" id="MFGX01000092">
    <property type="protein sequence ID" value="OGF53988.1"/>
    <property type="molecule type" value="Genomic_DNA"/>
</dbReference>
<gene>
    <name evidence="9" type="ORF">A2Z21_05240</name>
</gene>
<dbReference type="InterPro" id="IPR048300">
    <property type="entry name" value="TACO1_YebC-like_2nd/3rd_dom"/>
</dbReference>
<dbReference type="NCBIfam" id="NF009044">
    <property type="entry name" value="PRK12378.1"/>
    <property type="match status" value="1"/>
</dbReference>
<comment type="similarity">
    <text evidence="1 6">Belongs to the TACO1 family.</text>
</comment>
<dbReference type="SUPFAM" id="SSF75625">
    <property type="entry name" value="YebC-like"/>
    <property type="match status" value="1"/>
</dbReference>
<evidence type="ECO:0000256" key="2">
    <source>
        <dbReference type="ARBA" id="ARBA00022490"/>
    </source>
</evidence>
<dbReference type="AlphaFoldDB" id="A0A1F5US42"/>
<comment type="caution">
    <text evidence="9">The sequence shown here is derived from an EMBL/GenBank/DDBJ whole genome shotgun (WGS) entry which is preliminary data.</text>
</comment>
<dbReference type="NCBIfam" id="TIGR01033">
    <property type="entry name" value="YebC/PmpR family DNA-binding transcriptional regulator"/>
    <property type="match status" value="1"/>
</dbReference>
<dbReference type="GO" id="GO:0003677">
    <property type="term" value="F:DNA binding"/>
    <property type="evidence" value="ECO:0007669"/>
    <property type="project" value="UniProtKB-UniRule"/>
</dbReference>
<dbReference type="Pfam" id="PF20772">
    <property type="entry name" value="TACO1_YebC_N"/>
    <property type="match status" value="1"/>
</dbReference>
<evidence type="ECO:0000256" key="4">
    <source>
        <dbReference type="ARBA" id="ARBA00023125"/>
    </source>
</evidence>
<dbReference type="GO" id="GO:0005829">
    <property type="term" value="C:cytosol"/>
    <property type="evidence" value="ECO:0007669"/>
    <property type="project" value="TreeGrafter"/>
</dbReference>
<dbReference type="InterPro" id="IPR017856">
    <property type="entry name" value="Integrase-like_N"/>
</dbReference>
<keyword evidence="2 6" id="KW-0963">Cytoplasm</keyword>
<organism evidence="9 10">
    <name type="scientific">Fraserbacteria sp. (strain RBG_16_55_9)</name>
    <dbReference type="NCBI Taxonomy" id="1817864"/>
    <lineage>
        <taxon>Bacteria</taxon>
        <taxon>Candidatus Fraseribacteriota</taxon>
    </lineage>
</organism>
<evidence type="ECO:0000313" key="10">
    <source>
        <dbReference type="Proteomes" id="UP000179157"/>
    </source>
</evidence>
<dbReference type="PANTHER" id="PTHR12532:SF6">
    <property type="entry name" value="TRANSCRIPTIONAL REGULATORY PROTEIN YEBC-RELATED"/>
    <property type="match status" value="1"/>
</dbReference>
<dbReference type="GO" id="GO:0006355">
    <property type="term" value="P:regulation of DNA-templated transcription"/>
    <property type="evidence" value="ECO:0007669"/>
    <property type="project" value="UniProtKB-UniRule"/>
</dbReference>
<dbReference type="NCBIfam" id="NF001030">
    <property type="entry name" value="PRK00110.1"/>
    <property type="match status" value="1"/>
</dbReference>
<reference evidence="9 10" key="1">
    <citation type="journal article" date="2016" name="Nat. Commun.">
        <title>Thousands of microbial genomes shed light on interconnected biogeochemical processes in an aquifer system.</title>
        <authorList>
            <person name="Anantharaman K."/>
            <person name="Brown C.T."/>
            <person name="Hug L.A."/>
            <person name="Sharon I."/>
            <person name="Castelle C.J."/>
            <person name="Probst A.J."/>
            <person name="Thomas B.C."/>
            <person name="Singh A."/>
            <person name="Wilkins M.J."/>
            <person name="Karaoz U."/>
            <person name="Brodie E.L."/>
            <person name="Williams K.H."/>
            <person name="Hubbard S.S."/>
            <person name="Banfield J.F."/>
        </authorList>
    </citation>
    <scope>NUCLEOTIDE SEQUENCE [LARGE SCALE GENOMIC DNA]</scope>
    <source>
        <strain evidence="10">RBG_16_55_9</strain>
    </source>
</reference>
<feature type="domain" description="TACO1/YebC-like second and third" evidence="7">
    <location>
        <begin position="81"/>
        <end position="235"/>
    </location>
</feature>
<dbReference type="Proteomes" id="UP000179157">
    <property type="component" value="Unassembled WGS sequence"/>
</dbReference>
<evidence type="ECO:0000256" key="1">
    <source>
        <dbReference type="ARBA" id="ARBA00008724"/>
    </source>
</evidence>
<keyword evidence="3 6" id="KW-0805">Transcription regulation</keyword>
<dbReference type="Gene3D" id="1.10.10.200">
    <property type="match status" value="1"/>
</dbReference>
<comment type="subcellular location">
    <subcellularLocation>
        <location evidence="6">Cytoplasm</location>
    </subcellularLocation>
</comment>
<keyword evidence="5 6" id="KW-0804">Transcription</keyword>
<evidence type="ECO:0000259" key="8">
    <source>
        <dbReference type="Pfam" id="PF20772"/>
    </source>
</evidence>
<dbReference type="InterPro" id="IPR026564">
    <property type="entry name" value="Transcrip_reg_TACO1-like_dom3"/>
</dbReference>
<dbReference type="HAMAP" id="MF_00693">
    <property type="entry name" value="Transcrip_reg_TACO1"/>
    <property type="match status" value="1"/>
</dbReference>
<evidence type="ECO:0000256" key="3">
    <source>
        <dbReference type="ARBA" id="ARBA00023015"/>
    </source>
</evidence>
<evidence type="ECO:0000259" key="7">
    <source>
        <dbReference type="Pfam" id="PF01709"/>
    </source>
</evidence>
<sequence>MAGHSKWANIKHRKGRQDSLRGKLFSKISKEITIAARHGVDPEKNTTLADVLERARAANVPKDNIERAIKRATGELPGMQYEETIYEGYGPYGVAVMVRVVTDNKNRAVSLVRKTFEEFGGSLQGSVAWLFERRGVLTVKVAPQQDHDELLMKAIDLGAEDMEERDDEVQIYCPAERMAAVKEGLKQQGVVVERAEATLVPKTTVPLVGREAEKIIKFIEKLDDQEDVQEVFANFDVPEELLAQVG</sequence>
<evidence type="ECO:0000256" key="6">
    <source>
        <dbReference type="HAMAP-Rule" id="MF_00693"/>
    </source>
</evidence>
<dbReference type="Pfam" id="PF01709">
    <property type="entry name" value="Transcrip_reg"/>
    <property type="match status" value="1"/>
</dbReference>
<keyword evidence="4 6" id="KW-0238">DNA-binding</keyword>
<dbReference type="FunFam" id="1.10.10.200:FF:000002">
    <property type="entry name" value="Probable transcriptional regulatory protein CLM62_37755"/>
    <property type="match status" value="1"/>
</dbReference>
<feature type="domain" description="TACO1/YebC-like N-terminal" evidence="8">
    <location>
        <begin position="5"/>
        <end position="75"/>
    </location>
</feature>
<proteinExistence type="inferred from homology"/>
<dbReference type="InterPro" id="IPR002876">
    <property type="entry name" value="Transcrip_reg_TACO1-like"/>
</dbReference>
<evidence type="ECO:0000313" key="9">
    <source>
        <dbReference type="EMBL" id="OGF53988.1"/>
    </source>
</evidence>